<comment type="caution">
    <text evidence="1">The sequence shown here is derived from an EMBL/GenBank/DDBJ whole genome shotgun (WGS) entry which is preliminary data.</text>
</comment>
<reference evidence="1" key="2">
    <citation type="submission" date="2020-02" db="EMBL/GenBank/DDBJ databases">
        <authorList>
            <consortium name="NCBI Pathogen Detection Project"/>
        </authorList>
    </citation>
    <scope>NUCLEOTIDE SEQUENCE</scope>
    <source>
        <strain evidence="1">MA.NL_D32</strain>
    </source>
</reference>
<gene>
    <name evidence="1" type="ORF">G8L03_003800</name>
</gene>
<organism evidence="1">
    <name type="scientific">Salmonella enterica</name>
    <name type="common">Salmonella choleraesuis</name>
    <dbReference type="NCBI Taxonomy" id="28901"/>
    <lineage>
        <taxon>Bacteria</taxon>
        <taxon>Pseudomonadati</taxon>
        <taxon>Pseudomonadota</taxon>
        <taxon>Gammaproteobacteria</taxon>
        <taxon>Enterobacterales</taxon>
        <taxon>Enterobacteriaceae</taxon>
        <taxon>Salmonella</taxon>
    </lineage>
</organism>
<proteinExistence type="predicted"/>
<dbReference type="AlphaFoldDB" id="A0A747YM50"/>
<name>A0A747YM50_SALER</name>
<evidence type="ECO:0000313" key="1">
    <source>
        <dbReference type="EMBL" id="HAF4788162.1"/>
    </source>
</evidence>
<reference evidence="1" key="1">
    <citation type="journal article" date="2018" name="Genome Biol.">
        <title>SKESA: strategic k-mer extension for scrupulous assemblies.</title>
        <authorList>
            <person name="Souvorov A."/>
            <person name="Agarwala R."/>
            <person name="Lipman D.J."/>
        </authorList>
    </citation>
    <scope>NUCLEOTIDE SEQUENCE</scope>
    <source>
        <strain evidence="1">MA.NL_D32</strain>
    </source>
</reference>
<sequence>MVARSARRCAAFDLGGFGSAFSRDITPMCHAVRASSPNVMAHAVARHSGVSEDRRPLVGCILKARITDLIATGDHCLFLFYGVIVWSQAATPYDDSMT</sequence>
<dbReference type="EMBL" id="DAAVDI010000007">
    <property type="protein sequence ID" value="HAF4788162.1"/>
    <property type="molecule type" value="Genomic_DNA"/>
</dbReference>
<protein>
    <submittedName>
        <fullName evidence="1">Uncharacterized protein</fullName>
    </submittedName>
</protein>
<accession>A0A747YM50</accession>